<evidence type="ECO:0000259" key="4">
    <source>
        <dbReference type="PROSITE" id="PS51819"/>
    </source>
</evidence>
<dbReference type="InterPro" id="IPR004360">
    <property type="entry name" value="Glyas_Fos-R_dOase_dom"/>
</dbReference>
<dbReference type="SUPFAM" id="SSF54593">
    <property type="entry name" value="Glyoxalase/Bleomycin resistance protein/Dihydroxybiphenyl dioxygenase"/>
    <property type="match status" value="2"/>
</dbReference>
<dbReference type="Proteomes" id="UP000218327">
    <property type="component" value="Unassembled WGS sequence"/>
</dbReference>
<dbReference type="GO" id="GO:0046491">
    <property type="term" value="P:L-methylmalonyl-CoA metabolic process"/>
    <property type="evidence" value="ECO:0007669"/>
    <property type="project" value="TreeGrafter"/>
</dbReference>
<evidence type="ECO:0000313" key="5">
    <source>
        <dbReference type="EMBL" id="PCJ27096.1"/>
    </source>
</evidence>
<dbReference type="EMBL" id="NVVJ01000008">
    <property type="protein sequence ID" value="PCJ27096.1"/>
    <property type="molecule type" value="Genomic_DNA"/>
</dbReference>
<comment type="caution">
    <text evidence="5">The sequence shown here is derived from an EMBL/GenBank/DDBJ whole genome shotgun (WGS) entry which is preliminary data.</text>
</comment>
<dbReference type="PANTHER" id="PTHR43048">
    <property type="entry name" value="METHYLMALONYL-COA EPIMERASE"/>
    <property type="match status" value="1"/>
</dbReference>
<dbReference type="GO" id="GO:0004493">
    <property type="term" value="F:methylmalonyl-CoA epimerase activity"/>
    <property type="evidence" value="ECO:0007669"/>
    <property type="project" value="TreeGrafter"/>
</dbReference>
<dbReference type="InterPro" id="IPR001763">
    <property type="entry name" value="Rhodanese-like_dom"/>
</dbReference>
<reference evidence="6" key="1">
    <citation type="submission" date="2017-08" db="EMBL/GenBank/DDBJ databases">
        <title>A dynamic microbial community with high functional redundancy inhabits the cold, oxic subseafloor aquifer.</title>
        <authorList>
            <person name="Tully B.J."/>
            <person name="Wheat C.G."/>
            <person name="Glazer B.T."/>
            <person name="Huber J.A."/>
        </authorList>
    </citation>
    <scope>NUCLEOTIDE SEQUENCE [LARGE SCALE GENOMIC DNA]</scope>
</reference>
<keyword evidence="2" id="KW-0732">Signal</keyword>
<dbReference type="GO" id="GO:0046872">
    <property type="term" value="F:metal ion binding"/>
    <property type="evidence" value="ECO:0007669"/>
    <property type="project" value="UniProtKB-KW"/>
</dbReference>
<dbReference type="InterPro" id="IPR051785">
    <property type="entry name" value="MMCE/EMCE_epimerase"/>
</dbReference>
<organism evidence="5 6">
    <name type="scientific">SAR86 cluster bacterium</name>
    <dbReference type="NCBI Taxonomy" id="2030880"/>
    <lineage>
        <taxon>Bacteria</taxon>
        <taxon>Pseudomonadati</taxon>
        <taxon>Pseudomonadota</taxon>
        <taxon>Gammaproteobacteria</taxon>
        <taxon>SAR86 cluster</taxon>
    </lineage>
</organism>
<feature type="domain" description="VOC" evidence="4">
    <location>
        <begin position="148"/>
        <end position="262"/>
    </location>
</feature>
<name>A0A2A5B7X0_9GAMM</name>
<evidence type="ECO:0000256" key="2">
    <source>
        <dbReference type="SAM" id="SignalP"/>
    </source>
</evidence>
<dbReference type="PROSITE" id="PS51819">
    <property type="entry name" value="VOC"/>
    <property type="match status" value="2"/>
</dbReference>
<gene>
    <name evidence="5" type="ORF">COA96_04055</name>
</gene>
<dbReference type="PROSITE" id="PS50206">
    <property type="entry name" value="RHODANESE_3"/>
    <property type="match status" value="1"/>
</dbReference>
<proteinExistence type="predicted"/>
<feature type="domain" description="Rhodanese" evidence="3">
    <location>
        <begin position="87"/>
        <end position="114"/>
    </location>
</feature>
<evidence type="ECO:0008006" key="7">
    <source>
        <dbReference type="Google" id="ProtNLM"/>
    </source>
</evidence>
<protein>
    <recommendedName>
        <fullName evidence="7">VOC domain-containing protein</fullName>
    </recommendedName>
</protein>
<evidence type="ECO:0000313" key="6">
    <source>
        <dbReference type="Proteomes" id="UP000218327"/>
    </source>
</evidence>
<feature type="domain" description="VOC" evidence="4">
    <location>
        <begin position="30"/>
        <end position="140"/>
    </location>
</feature>
<keyword evidence="1" id="KW-0479">Metal-binding</keyword>
<accession>A0A2A5B7X0</accession>
<evidence type="ECO:0000256" key="1">
    <source>
        <dbReference type="ARBA" id="ARBA00022723"/>
    </source>
</evidence>
<dbReference type="Pfam" id="PF00903">
    <property type="entry name" value="Glyoxalase"/>
    <property type="match status" value="1"/>
</dbReference>
<dbReference type="AlphaFoldDB" id="A0A2A5B7X0"/>
<evidence type="ECO:0000259" key="3">
    <source>
        <dbReference type="PROSITE" id="PS50206"/>
    </source>
</evidence>
<dbReference type="InterPro" id="IPR037523">
    <property type="entry name" value="VOC_core"/>
</dbReference>
<dbReference type="PANTHER" id="PTHR43048:SF5">
    <property type="entry name" value="BLR5325 PROTEIN"/>
    <property type="match status" value="1"/>
</dbReference>
<feature type="signal peptide" evidence="2">
    <location>
        <begin position="1"/>
        <end position="19"/>
    </location>
</feature>
<feature type="chain" id="PRO_5012020328" description="VOC domain-containing protein" evidence="2">
    <location>
        <begin position="20"/>
        <end position="266"/>
    </location>
</feature>
<dbReference type="Gene3D" id="3.10.180.10">
    <property type="entry name" value="2,3-Dihydroxybiphenyl 1,2-Dioxygenase, domain 1"/>
    <property type="match status" value="2"/>
</dbReference>
<dbReference type="InterPro" id="IPR029068">
    <property type="entry name" value="Glyas_Bleomycin-R_OHBP_Dase"/>
</dbReference>
<sequence>MKLLSSLLFLLLLSSSASAQLATPNPAGLTYGHVHLNVSDIELHKQIWVDHFNGVVVEKGPLTAIRLPNMLVALTAREPTTGMRSTVLDHFGFKVRNMDAFLDKWRSAGLEVVRVFIGAESQTNAYIMLPDGVYVEMQEDQGLSQEIMGYHIHFNLAEYEELLDWYTDIFSLEIKPRGSIKTTTNAPGMNISFGNSTTPRIATRGAALDHIGFEFDDLEAFCKELEAKGIVFDVPFRDIPSIGLKIAFITDPAGTYIELTEGYDEF</sequence>